<dbReference type="GO" id="GO:0030515">
    <property type="term" value="F:snoRNA binding"/>
    <property type="evidence" value="ECO:0007669"/>
    <property type="project" value="TreeGrafter"/>
</dbReference>
<evidence type="ECO:0000313" key="2">
    <source>
        <dbReference type="EMBL" id="KAH6837258.1"/>
    </source>
</evidence>
<sequence>MSLLEIPDLKQLEGLPKNLKTLRYAIAKSTQTQKPYYTEFPTHFSPWVDTKVPVAGNNESRSSLWSVGATVRIEGKCTDFGWEDSGRICFLKFRREGRGAKPMPKLADSIIEHYRGVGKLLSKYISGKIPKAFKYIHSLQVWEEVLYLTEPEKWSPDAMYQATRIFASNMDVKKVERFYKFVLLPRVREDIRNNRSLPFALYQSLKKAL</sequence>
<proteinExistence type="inferred from homology"/>
<comment type="caution">
    <text evidence="2">The sequence shown here is derived from an EMBL/GenBank/DDBJ whole genome shotgun (WGS) entry which is preliminary data.</text>
</comment>
<dbReference type="Pfam" id="PF05291">
    <property type="entry name" value="Bystin"/>
    <property type="match status" value="1"/>
</dbReference>
<comment type="similarity">
    <text evidence="1">Belongs to the bystin family.</text>
</comment>
<name>A0AAD4JQH0_PERFH</name>
<dbReference type="GO" id="GO:0006364">
    <property type="term" value="P:rRNA processing"/>
    <property type="evidence" value="ECO:0007669"/>
    <property type="project" value="TreeGrafter"/>
</dbReference>
<dbReference type="Proteomes" id="UP001190926">
    <property type="component" value="Unassembled WGS sequence"/>
</dbReference>
<dbReference type="GO" id="GO:0030688">
    <property type="term" value="C:preribosome, small subunit precursor"/>
    <property type="evidence" value="ECO:0007669"/>
    <property type="project" value="TreeGrafter"/>
</dbReference>
<accession>A0AAD4JQH0</accession>
<dbReference type="EMBL" id="SDAM02000018">
    <property type="protein sequence ID" value="KAH6837258.1"/>
    <property type="molecule type" value="Genomic_DNA"/>
</dbReference>
<keyword evidence="3" id="KW-1185">Reference proteome</keyword>
<protein>
    <submittedName>
        <fullName evidence="2">Bystin-like protein</fullName>
    </submittedName>
</protein>
<dbReference type="InterPro" id="IPR007955">
    <property type="entry name" value="Bystin"/>
</dbReference>
<evidence type="ECO:0000256" key="1">
    <source>
        <dbReference type="ARBA" id="ARBA00007114"/>
    </source>
</evidence>
<evidence type="ECO:0000313" key="3">
    <source>
        <dbReference type="Proteomes" id="UP001190926"/>
    </source>
</evidence>
<dbReference type="GO" id="GO:0005737">
    <property type="term" value="C:cytoplasm"/>
    <property type="evidence" value="ECO:0007669"/>
    <property type="project" value="TreeGrafter"/>
</dbReference>
<dbReference type="GO" id="GO:0005730">
    <property type="term" value="C:nucleolus"/>
    <property type="evidence" value="ECO:0007669"/>
    <property type="project" value="TreeGrafter"/>
</dbReference>
<gene>
    <name evidence="2" type="ORF">C2S53_003045</name>
</gene>
<reference evidence="2 3" key="1">
    <citation type="journal article" date="2021" name="Nat. Commun.">
        <title>Incipient diploidization of the medicinal plant Perilla within 10,000 years.</title>
        <authorList>
            <person name="Zhang Y."/>
            <person name="Shen Q."/>
            <person name="Leng L."/>
            <person name="Zhang D."/>
            <person name="Chen S."/>
            <person name="Shi Y."/>
            <person name="Ning Z."/>
            <person name="Chen S."/>
        </authorList>
    </citation>
    <scope>NUCLEOTIDE SEQUENCE [LARGE SCALE GENOMIC DNA]</scope>
    <source>
        <strain evidence="3">cv. PC099</strain>
    </source>
</reference>
<dbReference type="PANTHER" id="PTHR12821">
    <property type="entry name" value="BYSTIN"/>
    <property type="match status" value="1"/>
</dbReference>
<organism evidence="2 3">
    <name type="scientific">Perilla frutescens var. hirtella</name>
    <name type="common">Perilla citriodora</name>
    <name type="synonym">Perilla setoyensis</name>
    <dbReference type="NCBI Taxonomy" id="608512"/>
    <lineage>
        <taxon>Eukaryota</taxon>
        <taxon>Viridiplantae</taxon>
        <taxon>Streptophyta</taxon>
        <taxon>Embryophyta</taxon>
        <taxon>Tracheophyta</taxon>
        <taxon>Spermatophyta</taxon>
        <taxon>Magnoliopsida</taxon>
        <taxon>eudicotyledons</taxon>
        <taxon>Gunneridae</taxon>
        <taxon>Pentapetalae</taxon>
        <taxon>asterids</taxon>
        <taxon>lamiids</taxon>
        <taxon>Lamiales</taxon>
        <taxon>Lamiaceae</taxon>
        <taxon>Nepetoideae</taxon>
        <taxon>Elsholtzieae</taxon>
        <taxon>Perilla</taxon>
    </lineage>
</organism>
<dbReference type="AlphaFoldDB" id="A0AAD4JQH0"/>
<dbReference type="PANTHER" id="PTHR12821:SF0">
    <property type="entry name" value="BYSTIN"/>
    <property type="match status" value="1"/>
</dbReference>